<dbReference type="Pfam" id="PF03544">
    <property type="entry name" value="TonB_C"/>
    <property type="match status" value="1"/>
</dbReference>
<proteinExistence type="predicted"/>
<dbReference type="GO" id="GO:0055085">
    <property type="term" value="P:transmembrane transport"/>
    <property type="evidence" value="ECO:0007669"/>
    <property type="project" value="InterPro"/>
</dbReference>
<accession>A0A2V3PNJ2</accession>
<organism evidence="2 3">
    <name type="scientific">Dysgonomonas alginatilytica</name>
    <dbReference type="NCBI Taxonomy" id="1605892"/>
    <lineage>
        <taxon>Bacteria</taxon>
        <taxon>Pseudomonadati</taxon>
        <taxon>Bacteroidota</taxon>
        <taxon>Bacteroidia</taxon>
        <taxon>Bacteroidales</taxon>
        <taxon>Dysgonomonadaceae</taxon>
        <taxon>Dysgonomonas</taxon>
    </lineage>
</organism>
<dbReference type="EMBL" id="QICL01000011">
    <property type="protein sequence ID" value="PXV64078.1"/>
    <property type="molecule type" value="Genomic_DNA"/>
</dbReference>
<dbReference type="PANTHER" id="PTHR33446:SF2">
    <property type="entry name" value="PROTEIN TONB"/>
    <property type="match status" value="1"/>
</dbReference>
<dbReference type="AlphaFoldDB" id="A0A2V3PNJ2"/>
<dbReference type="PANTHER" id="PTHR33446">
    <property type="entry name" value="PROTEIN TONB-RELATED"/>
    <property type="match status" value="1"/>
</dbReference>
<protein>
    <submittedName>
        <fullName evidence="2">TonB-like protein</fullName>
    </submittedName>
</protein>
<evidence type="ECO:0000259" key="1">
    <source>
        <dbReference type="Pfam" id="PF03544"/>
    </source>
</evidence>
<dbReference type="OrthoDB" id="9814002at2"/>
<evidence type="ECO:0000313" key="3">
    <source>
        <dbReference type="Proteomes" id="UP000247973"/>
    </source>
</evidence>
<gene>
    <name evidence="2" type="ORF">CLV62_11135</name>
</gene>
<dbReference type="Proteomes" id="UP000247973">
    <property type="component" value="Unassembled WGS sequence"/>
</dbReference>
<feature type="domain" description="TonB C-terminal" evidence="1">
    <location>
        <begin position="76"/>
        <end position="136"/>
    </location>
</feature>
<evidence type="ECO:0000313" key="2">
    <source>
        <dbReference type="EMBL" id="PXV64078.1"/>
    </source>
</evidence>
<comment type="caution">
    <text evidence="2">The sequence shown here is derived from an EMBL/GenBank/DDBJ whole genome shotgun (WGS) entry which is preliminary data.</text>
</comment>
<dbReference type="GO" id="GO:0031992">
    <property type="term" value="F:energy transducer activity"/>
    <property type="evidence" value="ECO:0007669"/>
    <property type="project" value="TreeGrafter"/>
</dbReference>
<reference evidence="2 3" key="1">
    <citation type="submission" date="2018-03" db="EMBL/GenBank/DDBJ databases">
        <title>Genomic Encyclopedia of Archaeal and Bacterial Type Strains, Phase II (KMG-II): from individual species to whole genera.</title>
        <authorList>
            <person name="Goeker M."/>
        </authorList>
    </citation>
    <scope>NUCLEOTIDE SEQUENCE [LARGE SCALE GENOMIC DNA]</scope>
    <source>
        <strain evidence="2 3">DSM 100214</strain>
    </source>
</reference>
<keyword evidence="3" id="KW-1185">Reference proteome</keyword>
<dbReference type="RefSeq" id="WP_110310639.1">
    <property type="nucleotide sequence ID" value="NZ_QICL01000011.1"/>
</dbReference>
<name>A0A2V3PNJ2_9BACT</name>
<dbReference type="GO" id="GO:0098797">
    <property type="term" value="C:plasma membrane protein complex"/>
    <property type="evidence" value="ECO:0007669"/>
    <property type="project" value="TreeGrafter"/>
</dbReference>
<dbReference type="SUPFAM" id="SSF74653">
    <property type="entry name" value="TolA/TonB C-terminal domain"/>
    <property type="match status" value="1"/>
</dbReference>
<dbReference type="InterPro" id="IPR037682">
    <property type="entry name" value="TonB_C"/>
</dbReference>
<sequence>MIKLVYIFMLIFFSLNLEAQIKPSKHEPAYIGRDTITIYKNPEVMPQFPGGEIEMMKYISQYLRYPILDQSELIDNGRFVVRFVVRETGEIDNIRLIRPLTKSFEKEVIRFVESMPKWIPGKVNGKNVACYFTIPIQICFRTK</sequence>
<dbReference type="InterPro" id="IPR051045">
    <property type="entry name" value="TonB-dependent_transducer"/>
</dbReference>
<dbReference type="Gene3D" id="3.30.1150.10">
    <property type="match status" value="1"/>
</dbReference>